<feature type="compositionally biased region" description="Low complexity" evidence="1">
    <location>
        <begin position="130"/>
        <end position="141"/>
    </location>
</feature>
<evidence type="ECO:0000313" key="2">
    <source>
        <dbReference type="EMBL" id="KAK0499300.1"/>
    </source>
</evidence>
<feature type="compositionally biased region" description="Basic residues" evidence="1">
    <location>
        <begin position="219"/>
        <end position="231"/>
    </location>
</feature>
<dbReference type="EMBL" id="JAUEPU010000009">
    <property type="protein sequence ID" value="KAK0499300.1"/>
    <property type="molecule type" value="Genomic_DNA"/>
</dbReference>
<organism evidence="2 3">
    <name type="scientific">Armillaria luteobubalina</name>
    <dbReference type="NCBI Taxonomy" id="153913"/>
    <lineage>
        <taxon>Eukaryota</taxon>
        <taxon>Fungi</taxon>
        <taxon>Dikarya</taxon>
        <taxon>Basidiomycota</taxon>
        <taxon>Agaricomycotina</taxon>
        <taxon>Agaricomycetes</taxon>
        <taxon>Agaricomycetidae</taxon>
        <taxon>Agaricales</taxon>
        <taxon>Marasmiineae</taxon>
        <taxon>Physalacriaceae</taxon>
        <taxon>Armillaria</taxon>
    </lineage>
</organism>
<proteinExistence type="predicted"/>
<gene>
    <name evidence="2" type="ORF">EDD18DRAFT_1349466</name>
</gene>
<accession>A0AA39QAK7</accession>
<name>A0AA39QAK7_9AGAR</name>
<feature type="region of interest" description="Disordered" evidence="1">
    <location>
        <begin position="421"/>
        <end position="445"/>
    </location>
</feature>
<comment type="caution">
    <text evidence="2">The sequence shown here is derived from an EMBL/GenBank/DDBJ whole genome shotgun (WGS) entry which is preliminary data.</text>
</comment>
<dbReference type="AlphaFoldDB" id="A0AA39QAK7"/>
<feature type="compositionally biased region" description="Low complexity" evidence="1">
    <location>
        <begin position="157"/>
        <end position="168"/>
    </location>
</feature>
<reference evidence="2" key="1">
    <citation type="submission" date="2023-06" db="EMBL/GenBank/DDBJ databases">
        <authorList>
            <consortium name="Lawrence Berkeley National Laboratory"/>
            <person name="Ahrendt S."/>
            <person name="Sahu N."/>
            <person name="Indic B."/>
            <person name="Wong-Bajracharya J."/>
            <person name="Merenyi Z."/>
            <person name="Ke H.-M."/>
            <person name="Monk M."/>
            <person name="Kocsube S."/>
            <person name="Drula E."/>
            <person name="Lipzen A."/>
            <person name="Balint B."/>
            <person name="Henrissat B."/>
            <person name="Andreopoulos B."/>
            <person name="Martin F.M."/>
            <person name="Harder C.B."/>
            <person name="Rigling D."/>
            <person name="Ford K.L."/>
            <person name="Foster G.D."/>
            <person name="Pangilinan J."/>
            <person name="Papanicolaou A."/>
            <person name="Barry K."/>
            <person name="LaButti K."/>
            <person name="Viragh M."/>
            <person name="Koriabine M."/>
            <person name="Yan M."/>
            <person name="Riley R."/>
            <person name="Champramary S."/>
            <person name="Plett K.L."/>
            <person name="Tsai I.J."/>
            <person name="Slot J."/>
            <person name="Sipos G."/>
            <person name="Plett J."/>
            <person name="Nagy L.G."/>
            <person name="Grigoriev I.V."/>
        </authorList>
    </citation>
    <scope>NUCLEOTIDE SEQUENCE</scope>
    <source>
        <strain evidence="2">HWK02</strain>
    </source>
</reference>
<protein>
    <submittedName>
        <fullName evidence="2">Uncharacterized protein</fullName>
    </submittedName>
</protein>
<evidence type="ECO:0000313" key="3">
    <source>
        <dbReference type="Proteomes" id="UP001175228"/>
    </source>
</evidence>
<sequence length="445" mass="48414">MFPDFNATCPIAHSMATFDFCLSHESDSTFLAPTPDMWLRAAYVSWCRLDLAWSNEEEGFLSDDEWADKEGQLWVLLGALDSTRIRDAQQEFEYLATFAKKAGIPVGSLNEENASSPSVHTEGQSPTAPPAVSTAVPVLPSTPTGAPRSPASGSEFPSPRASASPSPSHSDRLATLRPRTARRMEARLPATPNPVSPNTVALFKCVRALSPIAGPSSPKRPRFTKAQKGKGKAIDPHKSLPMFFSFSLLIRKLACSRSKKKGGLGERIPKSAVEVAQPRLQPIGLLVPDKDFGDYVGSNGHYFACPLGEQVGHLMQEPCDGCYIAKAQCRSIRSKSYKCFRCVHMKHACVVRRDDSFVNTVEQVFEPSTSLAASIIRELQAVVDMADELTEPTASIKRSVLRTHANALHSLLELVEQGMRGIRESDEETAGEGEDGDGNEDPTSD</sequence>
<dbReference type="Proteomes" id="UP001175228">
    <property type="component" value="Unassembled WGS sequence"/>
</dbReference>
<feature type="region of interest" description="Disordered" evidence="1">
    <location>
        <begin position="109"/>
        <end position="175"/>
    </location>
</feature>
<evidence type="ECO:0000256" key="1">
    <source>
        <dbReference type="SAM" id="MobiDB-lite"/>
    </source>
</evidence>
<feature type="compositionally biased region" description="Acidic residues" evidence="1">
    <location>
        <begin position="425"/>
        <end position="445"/>
    </location>
</feature>
<feature type="compositionally biased region" description="Polar residues" evidence="1">
    <location>
        <begin position="110"/>
        <end position="124"/>
    </location>
</feature>
<feature type="region of interest" description="Disordered" evidence="1">
    <location>
        <begin position="214"/>
        <end position="234"/>
    </location>
</feature>
<keyword evidence="3" id="KW-1185">Reference proteome</keyword>